<evidence type="ECO:0000256" key="3">
    <source>
        <dbReference type="ARBA" id="ARBA00012980"/>
    </source>
</evidence>
<dbReference type="Pfam" id="PF02223">
    <property type="entry name" value="Thymidylate_kin"/>
    <property type="match status" value="1"/>
</dbReference>
<evidence type="ECO:0000256" key="1">
    <source>
        <dbReference type="ARBA" id="ARBA00004992"/>
    </source>
</evidence>
<reference evidence="11 12" key="1">
    <citation type="submission" date="2014-05" db="EMBL/GenBank/DDBJ databases">
        <title>Draft genome sequence of a rare smut relative, Tilletiaria anomala UBC 951.</title>
        <authorList>
            <consortium name="DOE Joint Genome Institute"/>
            <person name="Toome M."/>
            <person name="Kuo A."/>
            <person name="Henrissat B."/>
            <person name="Lipzen A."/>
            <person name="Tritt A."/>
            <person name="Yoshinaga Y."/>
            <person name="Zane M."/>
            <person name="Barry K."/>
            <person name="Grigoriev I.V."/>
            <person name="Spatafora J.W."/>
            <person name="Aimea M.C."/>
        </authorList>
    </citation>
    <scope>NUCLEOTIDE SEQUENCE [LARGE SCALE GENOMIC DNA]</scope>
    <source>
        <strain evidence="11 12">UBC 951</strain>
    </source>
</reference>
<dbReference type="RefSeq" id="XP_013240877.1">
    <property type="nucleotide sequence ID" value="XM_013385423.1"/>
</dbReference>
<evidence type="ECO:0000256" key="7">
    <source>
        <dbReference type="ARBA" id="ARBA00022777"/>
    </source>
</evidence>
<dbReference type="InterPro" id="IPR018095">
    <property type="entry name" value="Thymidylate_kin_CS"/>
</dbReference>
<protein>
    <recommendedName>
        <fullName evidence="3">dTMP kinase</fullName>
        <ecNumber evidence="3">2.7.4.9</ecNumber>
    </recommendedName>
</protein>
<comment type="pathway">
    <text evidence="1">Pyrimidine metabolism; dTTP biosynthesis.</text>
</comment>
<name>A0A066VF68_TILAU</name>
<dbReference type="InterPro" id="IPR018094">
    <property type="entry name" value="Thymidylate_kinase"/>
</dbReference>
<proteinExistence type="inferred from homology"/>
<feature type="region of interest" description="Disordered" evidence="9">
    <location>
        <begin position="1"/>
        <end position="22"/>
    </location>
</feature>
<accession>A0A066VF68</accession>
<evidence type="ECO:0000256" key="8">
    <source>
        <dbReference type="ARBA" id="ARBA00022840"/>
    </source>
</evidence>
<dbReference type="SUPFAM" id="SSF52540">
    <property type="entry name" value="P-loop containing nucleoside triphosphate hydrolases"/>
    <property type="match status" value="1"/>
</dbReference>
<dbReference type="PANTHER" id="PTHR10344">
    <property type="entry name" value="THYMIDYLATE KINASE"/>
    <property type="match status" value="1"/>
</dbReference>
<dbReference type="InterPro" id="IPR039430">
    <property type="entry name" value="Thymidylate_kin-like_dom"/>
</dbReference>
<evidence type="ECO:0000259" key="10">
    <source>
        <dbReference type="Pfam" id="PF02223"/>
    </source>
</evidence>
<keyword evidence="12" id="KW-1185">Reference proteome</keyword>
<comment type="similarity">
    <text evidence="2">Belongs to the thymidylate kinase family.</text>
</comment>
<dbReference type="Proteomes" id="UP000027361">
    <property type="component" value="Unassembled WGS sequence"/>
</dbReference>
<feature type="domain" description="Thymidylate kinase-like" evidence="10">
    <location>
        <begin position="90"/>
        <end position="264"/>
    </location>
</feature>
<keyword evidence="11" id="KW-0378">Hydrolase</keyword>
<dbReference type="GO" id="GO:0016787">
    <property type="term" value="F:hydrolase activity"/>
    <property type="evidence" value="ECO:0007669"/>
    <property type="project" value="UniProtKB-KW"/>
</dbReference>
<dbReference type="GO" id="GO:0004550">
    <property type="term" value="F:nucleoside diphosphate kinase activity"/>
    <property type="evidence" value="ECO:0007669"/>
    <property type="project" value="TreeGrafter"/>
</dbReference>
<dbReference type="AlphaFoldDB" id="A0A066VF68"/>
<dbReference type="STRING" id="1037660.A0A066VF68"/>
<dbReference type="GO" id="GO:0006227">
    <property type="term" value="P:dUDP biosynthetic process"/>
    <property type="evidence" value="ECO:0007669"/>
    <property type="project" value="TreeGrafter"/>
</dbReference>
<dbReference type="OrthoDB" id="425602at2759"/>
<dbReference type="FunCoup" id="A0A066VF68">
    <property type="interactions" value="332"/>
</dbReference>
<dbReference type="GO" id="GO:0006235">
    <property type="term" value="P:dTTP biosynthetic process"/>
    <property type="evidence" value="ECO:0007669"/>
    <property type="project" value="TreeGrafter"/>
</dbReference>
<dbReference type="CDD" id="cd01672">
    <property type="entry name" value="TMPK"/>
    <property type="match status" value="1"/>
</dbReference>
<evidence type="ECO:0000313" key="11">
    <source>
        <dbReference type="EMBL" id="KDN38943.1"/>
    </source>
</evidence>
<dbReference type="GO" id="GO:0005524">
    <property type="term" value="F:ATP binding"/>
    <property type="evidence" value="ECO:0007669"/>
    <property type="project" value="UniProtKB-KW"/>
</dbReference>
<evidence type="ECO:0000256" key="5">
    <source>
        <dbReference type="ARBA" id="ARBA00022727"/>
    </source>
</evidence>
<dbReference type="GO" id="GO:0006233">
    <property type="term" value="P:dTDP biosynthetic process"/>
    <property type="evidence" value="ECO:0007669"/>
    <property type="project" value="InterPro"/>
</dbReference>
<keyword evidence="6" id="KW-0547">Nucleotide-binding</keyword>
<dbReference type="GO" id="GO:0005634">
    <property type="term" value="C:nucleus"/>
    <property type="evidence" value="ECO:0007669"/>
    <property type="project" value="TreeGrafter"/>
</dbReference>
<evidence type="ECO:0000256" key="6">
    <source>
        <dbReference type="ARBA" id="ARBA00022741"/>
    </source>
</evidence>
<dbReference type="PANTHER" id="PTHR10344:SF1">
    <property type="entry name" value="THYMIDYLATE KINASE"/>
    <property type="match status" value="1"/>
</dbReference>
<dbReference type="EMBL" id="JMSN01000111">
    <property type="protein sequence ID" value="KDN38943.1"/>
    <property type="molecule type" value="Genomic_DNA"/>
</dbReference>
<evidence type="ECO:0000256" key="2">
    <source>
        <dbReference type="ARBA" id="ARBA00009776"/>
    </source>
</evidence>
<dbReference type="PROSITE" id="PS01331">
    <property type="entry name" value="THYMIDYLATE_KINASE"/>
    <property type="match status" value="1"/>
</dbReference>
<keyword evidence="4" id="KW-0808">Transferase</keyword>
<keyword evidence="7" id="KW-0418">Kinase</keyword>
<gene>
    <name evidence="11" type="ORF">K437DRAFT_259246</name>
</gene>
<keyword evidence="5" id="KW-0545">Nucleotide biosynthesis</keyword>
<dbReference type="InterPro" id="IPR027417">
    <property type="entry name" value="P-loop_NTPase"/>
</dbReference>
<dbReference type="GO" id="GO:0004798">
    <property type="term" value="F:dTMP kinase activity"/>
    <property type="evidence" value="ECO:0007669"/>
    <property type="project" value="UniProtKB-EC"/>
</dbReference>
<evidence type="ECO:0000313" key="12">
    <source>
        <dbReference type="Proteomes" id="UP000027361"/>
    </source>
</evidence>
<dbReference type="GeneID" id="25265202"/>
<dbReference type="HOGENOM" id="CLU_049131_3_1_1"/>
<dbReference type="InParanoid" id="A0A066VF68"/>
<dbReference type="Gene3D" id="3.40.50.300">
    <property type="entry name" value="P-loop containing nucleotide triphosphate hydrolases"/>
    <property type="match status" value="1"/>
</dbReference>
<dbReference type="HAMAP" id="MF_00165">
    <property type="entry name" value="Thymidylate_kinase"/>
    <property type="match status" value="1"/>
</dbReference>
<feature type="region of interest" description="Disordered" evidence="9">
    <location>
        <begin position="58"/>
        <end position="85"/>
    </location>
</feature>
<organism evidence="11 12">
    <name type="scientific">Tilletiaria anomala (strain ATCC 24038 / CBS 436.72 / UBC 951)</name>
    <dbReference type="NCBI Taxonomy" id="1037660"/>
    <lineage>
        <taxon>Eukaryota</taxon>
        <taxon>Fungi</taxon>
        <taxon>Dikarya</taxon>
        <taxon>Basidiomycota</taxon>
        <taxon>Ustilaginomycotina</taxon>
        <taxon>Exobasidiomycetes</taxon>
        <taxon>Georgefischeriales</taxon>
        <taxon>Tilletiariaceae</taxon>
        <taxon>Tilletiaria</taxon>
    </lineage>
</organism>
<evidence type="ECO:0000256" key="4">
    <source>
        <dbReference type="ARBA" id="ARBA00022679"/>
    </source>
</evidence>
<dbReference type="GO" id="GO:0005829">
    <property type="term" value="C:cytosol"/>
    <property type="evidence" value="ECO:0007669"/>
    <property type="project" value="TreeGrafter"/>
</dbReference>
<dbReference type="EC" id="2.7.4.9" evidence="3"/>
<evidence type="ECO:0000256" key="9">
    <source>
        <dbReference type="SAM" id="MobiDB-lite"/>
    </source>
</evidence>
<comment type="caution">
    <text evidence="11">The sequence shown here is derived from an EMBL/GenBank/DDBJ whole genome shotgun (WGS) entry which is preliminary data.</text>
</comment>
<sequence length="306" mass="33859">MSTVASAPMSGQHNTDPRRRRRGNFIVVEGLDRAGKSTQVDLLVQRFLRGDRFSSEHREGVSIAAQHQRDAGSQAPASHEEDGPTAEAVEKAIVYKFPDRTTPIGKMIDAYLQSQTDIDDRAIHLLFSANRWEAMQRIKAILSRGTTIICDRYAFSGVAYSVSKSPSTPSSTSVLPASAALSYAWCRAPDSGLLQPDLVIFLDIAPDVARQRGAYGAERYEREDMQRRVREAFLVIQRDVTAAAHPLAWSTIDAGRSVDEVHEEMWQAVQACQLRSTQKAGSGTVDADEFDMSLFTHDPPRDSNHV</sequence>
<keyword evidence="8" id="KW-0067">ATP-binding</keyword>
<feature type="compositionally biased region" description="Polar residues" evidence="9">
    <location>
        <begin position="1"/>
        <end position="14"/>
    </location>
</feature>